<accession>A0A4Y7PWC3</accession>
<proteinExistence type="predicted"/>
<dbReference type="AlphaFoldDB" id="A0A4Y7PWC3"/>
<sequence>MDSRRSSITIFDSEYNYDSESIFDSDLKEPSTFHVIGSSWQYAQFVRHSSSPIAEHVAYAVEQDTEGHLRVRNVVSEALLTVIDSLGHHDDVSTSKIVQRIKRRLSKAPAVRVGICNDDEGHLYSWRKYGVNGYELKSAASERVVARFHKSHTAASLGELAVAGSAASFEHDAIVSLVSAVTSTANKSESFYVPFYGLMRDVRGASKENKVASKARSTLVPLYGRTNFPENWSQKLQPTPSDVPFTVPFYGRFTPTNKSAAQKNVLATSEKPVDVPLYGRIKG</sequence>
<reference evidence="1 2" key="1">
    <citation type="submission" date="2018-06" db="EMBL/GenBank/DDBJ databases">
        <title>A transcriptomic atlas of mushroom development highlights an independent origin of complex multicellularity.</title>
        <authorList>
            <consortium name="DOE Joint Genome Institute"/>
            <person name="Krizsan K."/>
            <person name="Almasi E."/>
            <person name="Merenyi Z."/>
            <person name="Sahu N."/>
            <person name="Viragh M."/>
            <person name="Koszo T."/>
            <person name="Mondo S."/>
            <person name="Kiss B."/>
            <person name="Balint B."/>
            <person name="Kues U."/>
            <person name="Barry K."/>
            <person name="Hegedus J.C."/>
            <person name="Henrissat B."/>
            <person name="Johnson J."/>
            <person name="Lipzen A."/>
            <person name="Ohm R."/>
            <person name="Nagy I."/>
            <person name="Pangilinan J."/>
            <person name="Yan J."/>
            <person name="Xiong Y."/>
            <person name="Grigoriev I.V."/>
            <person name="Hibbett D.S."/>
            <person name="Nagy L.G."/>
        </authorList>
    </citation>
    <scope>NUCLEOTIDE SEQUENCE [LARGE SCALE GENOMIC DNA]</scope>
    <source>
        <strain evidence="1 2">SZMC22713</strain>
    </source>
</reference>
<dbReference type="EMBL" id="ML170202">
    <property type="protein sequence ID" value="TDL18899.1"/>
    <property type="molecule type" value="Genomic_DNA"/>
</dbReference>
<evidence type="ECO:0000313" key="2">
    <source>
        <dbReference type="Proteomes" id="UP000294933"/>
    </source>
</evidence>
<dbReference type="Proteomes" id="UP000294933">
    <property type="component" value="Unassembled WGS sequence"/>
</dbReference>
<name>A0A4Y7PWC3_9AGAM</name>
<dbReference type="VEuPathDB" id="FungiDB:BD410DRAFT_792682"/>
<evidence type="ECO:0000313" key="1">
    <source>
        <dbReference type="EMBL" id="TDL18899.1"/>
    </source>
</evidence>
<gene>
    <name evidence="1" type="ORF">BD410DRAFT_792682</name>
</gene>
<protein>
    <submittedName>
        <fullName evidence="1">Uncharacterized protein</fullName>
    </submittedName>
</protein>
<organism evidence="1 2">
    <name type="scientific">Rickenella mellea</name>
    <dbReference type="NCBI Taxonomy" id="50990"/>
    <lineage>
        <taxon>Eukaryota</taxon>
        <taxon>Fungi</taxon>
        <taxon>Dikarya</taxon>
        <taxon>Basidiomycota</taxon>
        <taxon>Agaricomycotina</taxon>
        <taxon>Agaricomycetes</taxon>
        <taxon>Hymenochaetales</taxon>
        <taxon>Rickenellaceae</taxon>
        <taxon>Rickenella</taxon>
    </lineage>
</organism>
<keyword evidence="2" id="KW-1185">Reference proteome</keyword>